<dbReference type="EMBL" id="NRJG01000059">
    <property type="protein sequence ID" value="RIY38645.1"/>
    <property type="molecule type" value="Genomic_DNA"/>
</dbReference>
<evidence type="ECO:0000256" key="1">
    <source>
        <dbReference type="SAM" id="Phobius"/>
    </source>
</evidence>
<dbReference type="OrthoDB" id="5360818at2"/>
<proteinExistence type="predicted"/>
<keyword evidence="4" id="KW-1185">Reference proteome</keyword>
<dbReference type="GO" id="GO:0004252">
    <property type="term" value="F:serine-type endopeptidase activity"/>
    <property type="evidence" value="ECO:0007669"/>
    <property type="project" value="InterPro"/>
</dbReference>
<feature type="transmembrane region" description="Helical" evidence="1">
    <location>
        <begin position="27"/>
        <end position="45"/>
    </location>
</feature>
<dbReference type="InterPro" id="IPR036286">
    <property type="entry name" value="LexA/Signal_pep-like_sf"/>
</dbReference>
<evidence type="ECO:0000313" key="3">
    <source>
        <dbReference type="EMBL" id="RIY38645.1"/>
    </source>
</evidence>
<gene>
    <name evidence="3" type="ORF">CKF58_03705</name>
</gene>
<organism evidence="3 4">
    <name type="scientific">Psittacicella hinzii</name>
    <dbReference type="NCBI Taxonomy" id="2028575"/>
    <lineage>
        <taxon>Bacteria</taxon>
        <taxon>Pseudomonadati</taxon>
        <taxon>Pseudomonadota</taxon>
        <taxon>Gammaproteobacteria</taxon>
        <taxon>Pasteurellales</taxon>
        <taxon>Psittacicellaceae</taxon>
        <taxon>Psittacicella</taxon>
    </lineage>
</organism>
<evidence type="ECO:0000259" key="2">
    <source>
        <dbReference type="Pfam" id="PF10502"/>
    </source>
</evidence>
<protein>
    <recommendedName>
        <fullName evidence="2">Peptidase S26 domain-containing protein</fullName>
    </recommendedName>
</protein>
<evidence type="ECO:0000313" key="4">
    <source>
        <dbReference type="Proteomes" id="UP000265916"/>
    </source>
</evidence>
<accession>A0A3A1YLV6</accession>
<keyword evidence="1" id="KW-1133">Transmembrane helix</keyword>
<dbReference type="InterPro" id="IPR019533">
    <property type="entry name" value="Peptidase_S26"/>
</dbReference>
<feature type="domain" description="Peptidase S26" evidence="2">
    <location>
        <begin position="230"/>
        <end position="317"/>
    </location>
</feature>
<dbReference type="SUPFAM" id="SSF51306">
    <property type="entry name" value="LexA/Signal peptidase"/>
    <property type="match status" value="1"/>
</dbReference>
<reference evidence="3 4" key="1">
    <citation type="submission" date="2017-08" db="EMBL/GenBank/DDBJ databases">
        <title>Reclassification of Bisgaard taxon 37 and 44.</title>
        <authorList>
            <person name="Christensen H."/>
        </authorList>
    </citation>
    <scope>NUCLEOTIDE SEQUENCE [LARGE SCALE GENOMIC DNA]</scope>
    <source>
        <strain evidence="3 4">111</strain>
    </source>
</reference>
<sequence>MAKRKWQNLVLTANANLTQLSLKKRKFYLRMGVCMLVAFACYLWLPKCITFYLDNQKTTSIMHSRYYFGSKLLSPAEAGPISVYRVAYRQLPSHAQAKIRQASKEWVDHPQQLELIANLLRQSVNTYPYQTWDQGLRGYKYGFKHTNLTLDPVPLTQAKDDPLYPYGQELPILTMPQGKLKSHLRSTLHTFSNRLLPYQQLRGNVDDSDGNSNAGKKINTQARVLIPSLPPETKFVKYLIGYPHDLVDLTPEGLFINGIFIKELPAAIVEVITKLPQQIRRIYLQPEQYWAYGDDPTSIDSVYFGPVPKTALEAKVIWAK</sequence>
<keyword evidence="1" id="KW-0472">Membrane</keyword>
<name>A0A3A1YLV6_9GAMM</name>
<keyword evidence="1" id="KW-0812">Transmembrane</keyword>
<dbReference type="Pfam" id="PF10502">
    <property type="entry name" value="Peptidase_S26"/>
    <property type="match status" value="1"/>
</dbReference>
<dbReference type="Proteomes" id="UP000265916">
    <property type="component" value="Unassembled WGS sequence"/>
</dbReference>
<dbReference type="GO" id="GO:0006465">
    <property type="term" value="P:signal peptide processing"/>
    <property type="evidence" value="ECO:0007669"/>
    <property type="project" value="InterPro"/>
</dbReference>
<dbReference type="Gene3D" id="2.10.109.10">
    <property type="entry name" value="Umud Fragment, subunit A"/>
    <property type="match status" value="1"/>
</dbReference>
<dbReference type="RefSeq" id="WP_119531100.1">
    <property type="nucleotide sequence ID" value="NZ_JBHSSP010000025.1"/>
</dbReference>
<dbReference type="AlphaFoldDB" id="A0A3A1YLV6"/>
<comment type="caution">
    <text evidence="3">The sequence shown here is derived from an EMBL/GenBank/DDBJ whole genome shotgun (WGS) entry which is preliminary data.</text>
</comment>